<dbReference type="AlphaFoldDB" id="A0A918UBB5"/>
<dbReference type="InterPro" id="IPR028978">
    <property type="entry name" value="Chorismate_lyase_/UTRA_dom_sf"/>
</dbReference>
<evidence type="ECO:0000313" key="2">
    <source>
        <dbReference type="EMBL" id="GGY28327.1"/>
    </source>
</evidence>
<accession>A0A918UBB5</accession>
<dbReference type="RefSeq" id="WP_189536658.1">
    <property type="nucleotide sequence ID" value="NZ_BMYX01000026.1"/>
</dbReference>
<dbReference type="Proteomes" id="UP000645257">
    <property type="component" value="Unassembled WGS sequence"/>
</dbReference>
<protein>
    <recommendedName>
        <fullName evidence="4">Chorismate lyase</fullName>
    </recommendedName>
</protein>
<gene>
    <name evidence="2" type="ORF">GCM10011289_34460</name>
</gene>
<evidence type="ECO:0008006" key="4">
    <source>
        <dbReference type="Google" id="ProtNLM"/>
    </source>
</evidence>
<evidence type="ECO:0000256" key="1">
    <source>
        <dbReference type="SAM" id="SignalP"/>
    </source>
</evidence>
<evidence type="ECO:0000313" key="3">
    <source>
        <dbReference type="Proteomes" id="UP000645257"/>
    </source>
</evidence>
<comment type="caution">
    <text evidence="2">The sequence shown here is derived from an EMBL/GenBank/DDBJ whole genome shotgun (WGS) entry which is preliminary data.</text>
</comment>
<feature type="signal peptide" evidence="1">
    <location>
        <begin position="1"/>
        <end position="18"/>
    </location>
</feature>
<feature type="chain" id="PRO_5036896604" description="Chorismate lyase" evidence="1">
    <location>
        <begin position="19"/>
        <end position="191"/>
    </location>
</feature>
<keyword evidence="3" id="KW-1185">Reference proteome</keyword>
<reference evidence="2" key="2">
    <citation type="submission" date="2020-09" db="EMBL/GenBank/DDBJ databases">
        <authorList>
            <person name="Sun Q."/>
            <person name="Kim S."/>
        </authorList>
    </citation>
    <scope>NUCLEOTIDE SEQUENCE</scope>
    <source>
        <strain evidence="2">KCTC 32182</strain>
    </source>
</reference>
<proteinExistence type="predicted"/>
<reference evidence="2" key="1">
    <citation type="journal article" date="2014" name="Int. J. Syst. Evol. Microbiol.">
        <title>Complete genome sequence of Corynebacterium casei LMG S-19264T (=DSM 44701T), isolated from a smear-ripened cheese.</title>
        <authorList>
            <consortium name="US DOE Joint Genome Institute (JGI-PGF)"/>
            <person name="Walter F."/>
            <person name="Albersmeier A."/>
            <person name="Kalinowski J."/>
            <person name="Ruckert C."/>
        </authorList>
    </citation>
    <scope>NUCLEOTIDE SEQUENCE</scope>
    <source>
        <strain evidence="2">KCTC 32182</strain>
    </source>
</reference>
<dbReference type="Gene3D" id="3.40.1410.10">
    <property type="entry name" value="Chorismate lyase-like"/>
    <property type="match status" value="1"/>
</dbReference>
<dbReference type="EMBL" id="BMYX01000026">
    <property type="protein sequence ID" value="GGY28327.1"/>
    <property type="molecule type" value="Genomic_DNA"/>
</dbReference>
<sequence>MRKLMLVLLGLAMPCARAEDSDGRALLRRFNEALMASHSATRTLEAWCRDRHLAPAPRIVADRDLSVRIDADEAIRRRLAVSASEPVKYRRVALRCGQAVLSIADNWYVPARLTAAMNTALDTSDTPFGAAIAALSPVRVPLSVEEAWPATEPEAPAVLLRHRTLLTLPNGQPISLVVENYQKALLGPSAE</sequence>
<keyword evidence="1" id="KW-0732">Signal</keyword>
<organism evidence="2 3">
    <name type="scientific">Paludibacterium paludis</name>
    <dbReference type="NCBI Taxonomy" id="1225769"/>
    <lineage>
        <taxon>Bacteria</taxon>
        <taxon>Pseudomonadati</taxon>
        <taxon>Pseudomonadota</taxon>
        <taxon>Betaproteobacteria</taxon>
        <taxon>Neisseriales</taxon>
        <taxon>Chromobacteriaceae</taxon>
        <taxon>Paludibacterium</taxon>
    </lineage>
</organism>
<dbReference type="SUPFAM" id="SSF64288">
    <property type="entry name" value="Chorismate lyase-like"/>
    <property type="match status" value="1"/>
</dbReference>
<name>A0A918UBB5_9NEIS</name>